<sequence length="83" mass="9117">MPASPDPSGRSDKSDLSDRSNKKPAPDPNSPLLPHGGYENLRSYVVAEAVYDATVVFCNRFIEKSSRTHDQMIQAARSGVRNI</sequence>
<evidence type="ECO:0000313" key="2">
    <source>
        <dbReference type="EMBL" id="GAA5136870.1"/>
    </source>
</evidence>
<dbReference type="RefSeq" id="WP_425571979.1">
    <property type="nucleotide sequence ID" value="NZ_BAABIA010000002.1"/>
</dbReference>
<gene>
    <name evidence="2" type="ORF">GCM10023213_12650</name>
</gene>
<reference evidence="3" key="1">
    <citation type="journal article" date="2019" name="Int. J. Syst. Evol. Microbiol.">
        <title>The Global Catalogue of Microorganisms (GCM) 10K type strain sequencing project: providing services to taxonomists for standard genome sequencing and annotation.</title>
        <authorList>
            <consortium name="The Broad Institute Genomics Platform"/>
            <consortium name="The Broad Institute Genome Sequencing Center for Infectious Disease"/>
            <person name="Wu L."/>
            <person name="Ma J."/>
        </authorList>
    </citation>
    <scope>NUCLEOTIDE SEQUENCE [LARGE SCALE GENOMIC DNA]</scope>
    <source>
        <strain evidence="3">JCM 18053</strain>
    </source>
</reference>
<feature type="compositionally biased region" description="Basic and acidic residues" evidence="1">
    <location>
        <begin position="9"/>
        <end position="25"/>
    </location>
</feature>
<dbReference type="Proteomes" id="UP001499852">
    <property type="component" value="Unassembled WGS sequence"/>
</dbReference>
<proteinExistence type="predicted"/>
<comment type="caution">
    <text evidence="2">The sequence shown here is derived from an EMBL/GenBank/DDBJ whole genome shotgun (WGS) entry which is preliminary data.</text>
</comment>
<evidence type="ECO:0000313" key="3">
    <source>
        <dbReference type="Proteomes" id="UP001499852"/>
    </source>
</evidence>
<accession>A0ABP9P361</accession>
<keyword evidence="3" id="KW-1185">Reference proteome</keyword>
<name>A0ABP9P361_9BACT</name>
<dbReference type="InterPro" id="IPR036583">
    <property type="entry name" value="23S_rRNA_IVS_sf"/>
</dbReference>
<organism evidence="2 3">
    <name type="scientific">Prosthecobacter algae</name>
    <dbReference type="NCBI Taxonomy" id="1144682"/>
    <lineage>
        <taxon>Bacteria</taxon>
        <taxon>Pseudomonadati</taxon>
        <taxon>Verrucomicrobiota</taxon>
        <taxon>Verrucomicrobiia</taxon>
        <taxon>Verrucomicrobiales</taxon>
        <taxon>Verrucomicrobiaceae</taxon>
        <taxon>Prosthecobacter</taxon>
    </lineage>
</organism>
<evidence type="ECO:0008006" key="4">
    <source>
        <dbReference type="Google" id="ProtNLM"/>
    </source>
</evidence>
<feature type="region of interest" description="Disordered" evidence="1">
    <location>
        <begin position="1"/>
        <end position="37"/>
    </location>
</feature>
<dbReference type="SUPFAM" id="SSF158446">
    <property type="entry name" value="IVS-encoded protein-like"/>
    <property type="match status" value="1"/>
</dbReference>
<protein>
    <recommendedName>
        <fullName evidence="4">Four helix bundle protein</fullName>
    </recommendedName>
</protein>
<evidence type="ECO:0000256" key="1">
    <source>
        <dbReference type="SAM" id="MobiDB-lite"/>
    </source>
</evidence>
<dbReference type="EMBL" id="BAABIA010000002">
    <property type="protein sequence ID" value="GAA5136870.1"/>
    <property type="molecule type" value="Genomic_DNA"/>
</dbReference>